<dbReference type="Pfam" id="PF07732">
    <property type="entry name" value="Cu-oxidase_3"/>
    <property type="match status" value="1"/>
</dbReference>
<evidence type="ECO:0000259" key="8">
    <source>
        <dbReference type="Pfam" id="PF07732"/>
    </source>
</evidence>
<dbReference type="InterPro" id="IPR011707">
    <property type="entry name" value="Cu-oxidase-like_N"/>
</dbReference>
<proteinExistence type="inferred from homology"/>
<gene>
    <name evidence="9" type="ORF">LTR09_006212</name>
</gene>
<dbReference type="InterPro" id="IPR011706">
    <property type="entry name" value="Cu-oxidase_C"/>
</dbReference>
<evidence type="ECO:0000259" key="6">
    <source>
        <dbReference type="Pfam" id="PF00394"/>
    </source>
</evidence>
<dbReference type="InterPro" id="IPR002355">
    <property type="entry name" value="Cu_oxidase_Cu_BS"/>
</dbReference>
<dbReference type="PANTHER" id="PTHR11709:SF394">
    <property type="entry name" value="FI03373P-RELATED"/>
    <property type="match status" value="1"/>
</dbReference>
<dbReference type="GO" id="GO:0005507">
    <property type="term" value="F:copper ion binding"/>
    <property type="evidence" value="ECO:0007669"/>
    <property type="project" value="InterPro"/>
</dbReference>
<dbReference type="CDD" id="cd13895">
    <property type="entry name" value="CuRO_3_AAO_like_2"/>
    <property type="match status" value="1"/>
</dbReference>
<dbReference type="InterPro" id="IPR033138">
    <property type="entry name" value="Cu_oxidase_CS"/>
</dbReference>
<feature type="domain" description="Plastocyanin-like" evidence="7">
    <location>
        <begin position="398"/>
        <end position="530"/>
    </location>
</feature>
<dbReference type="GO" id="GO:0016491">
    <property type="term" value="F:oxidoreductase activity"/>
    <property type="evidence" value="ECO:0007669"/>
    <property type="project" value="UniProtKB-KW"/>
</dbReference>
<comment type="caution">
    <text evidence="9">The sequence shown here is derived from an EMBL/GenBank/DDBJ whole genome shotgun (WGS) entry which is preliminary data.</text>
</comment>
<keyword evidence="2" id="KW-0479">Metal-binding</keyword>
<evidence type="ECO:0000256" key="3">
    <source>
        <dbReference type="ARBA" id="ARBA00023002"/>
    </source>
</evidence>
<dbReference type="InterPro" id="IPR045087">
    <property type="entry name" value="Cu-oxidase_fam"/>
</dbReference>
<dbReference type="PANTHER" id="PTHR11709">
    <property type="entry name" value="MULTI-COPPER OXIDASE"/>
    <property type="match status" value="1"/>
</dbReference>
<feature type="domain" description="Plastocyanin-like" evidence="6">
    <location>
        <begin position="147"/>
        <end position="302"/>
    </location>
</feature>
<evidence type="ECO:0000256" key="4">
    <source>
        <dbReference type="ARBA" id="ARBA00023008"/>
    </source>
</evidence>
<keyword evidence="5" id="KW-0732">Signal</keyword>
<dbReference type="CDD" id="cd13873">
    <property type="entry name" value="CuRO_2_AAO_like_2"/>
    <property type="match status" value="1"/>
</dbReference>
<accession>A0AAJ0DLV5</accession>
<sequence length="571" mass="63431">MAPYTICMLLLALVWQAAAWSPNNEREHGWTGRPGGFGSPRCHDSDFEPDHVLRLTYEDVSVGCQTRTSALVNGSLPGPALRLKPGKTSFIRVYNDMTDYNATMVHPEKDDAGTYFYHSHVGFQMGTASGPLIVEDDGAPPYTYDEEIIVQLSDYFNKSDAVIEEGLVANPFVWSGETNAVLINGVGVSVGEEAGEVGCVLPVLDVEAGKTYRMRFIGATALSMTQLGFEDHNNLTIINVDGHYTKPRIEAFMQVSTGQRFDVLFQAKTEAELNGKTDYLIQFETKDRPSVYHGYGVLRYAGGQPSITKGPEIGPLTLPNETYAYMEYALEPLEPNNFPSASDVTRRITIYDRQVLTHTSIWRLSGNQWNDSTIYETPGDRPYLIDIYQRGPAAIPDFQAALDNKGWDPVTSTWPAKIGEVLEIIWVNTGSLVENNGGVDYHPFHAHGGHYYDIGSGNGTYDPVANEKKLEGYNPVLRDTTNLYRYGSVTTAGADAGWRGWRVRVEDAGVWMIHCHILQHMAMGMQSVWVMGDYEQIARIPHYDAAGYLEYGGSAYGNETFAPSYVHQFDD</sequence>
<dbReference type="InterPro" id="IPR017762">
    <property type="entry name" value="Multicopper_oxidase_fun"/>
</dbReference>
<dbReference type="EMBL" id="JAWDJX010000019">
    <property type="protein sequence ID" value="KAK3052729.1"/>
    <property type="molecule type" value="Genomic_DNA"/>
</dbReference>
<keyword evidence="3" id="KW-0560">Oxidoreductase</keyword>
<feature type="chain" id="PRO_5042518769" description="L-ascorbate oxidase" evidence="5">
    <location>
        <begin position="20"/>
        <end position="571"/>
    </location>
</feature>
<evidence type="ECO:0000259" key="7">
    <source>
        <dbReference type="Pfam" id="PF07731"/>
    </source>
</evidence>
<feature type="domain" description="Plastocyanin-like" evidence="8">
    <location>
        <begin position="56"/>
        <end position="104"/>
    </location>
</feature>
<organism evidence="9 10">
    <name type="scientific">Extremus antarcticus</name>
    <dbReference type="NCBI Taxonomy" id="702011"/>
    <lineage>
        <taxon>Eukaryota</taxon>
        <taxon>Fungi</taxon>
        <taxon>Dikarya</taxon>
        <taxon>Ascomycota</taxon>
        <taxon>Pezizomycotina</taxon>
        <taxon>Dothideomycetes</taxon>
        <taxon>Dothideomycetidae</taxon>
        <taxon>Mycosphaerellales</taxon>
        <taxon>Extremaceae</taxon>
        <taxon>Extremus</taxon>
    </lineage>
</organism>
<dbReference type="InterPro" id="IPR008972">
    <property type="entry name" value="Cupredoxin"/>
</dbReference>
<dbReference type="PROSITE" id="PS00079">
    <property type="entry name" value="MULTICOPPER_OXIDASE1"/>
    <property type="match status" value="1"/>
</dbReference>
<evidence type="ECO:0000256" key="5">
    <source>
        <dbReference type="SAM" id="SignalP"/>
    </source>
</evidence>
<comment type="similarity">
    <text evidence="1">Belongs to the multicopper oxidase family.</text>
</comment>
<evidence type="ECO:0000256" key="2">
    <source>
        <dbReference type="ARBA" id="ARBA00022723"/>
    </source>
</evidence>
<reference evidence="9" key="1">
    <citation type="submission" date="2023-04" db="EMBL/GenBank/DDBJ databases">
        <title>Black Yeasts Isolated from many extreme environments.</title>
        <authorList>
            <person name="Coleine C."/>
            <person name="Stajich J.E."/>
            <person name="Selbmann L."/>
        </authorList>
    </citation>
    <scope>NUCLEOTIDE SEQUENCE</scope>
    <source>
        <strain evidence="9">CCFEE 5312</strain>
    </source>
</reference>
<dbReference type="Gene3D" id="2.60.40.420">
    <property type="entry name" value="Cupredoxins - blue copper proteins"/>
    <property type="match status" value="3"/>
</dbReference>
<keyword evidence="10" id="KW-1185">Reference proteome</keyword>
<dbReference type="Pfam" id="PF00394">
    <property type="entry name" value="Cu-oxidase"/>
    <property type="match status" value="1"/>
</dbReference>
<keyword evidence="4" id="KW-0186">Copper</keyword>
<evidence type="ECO:0000256" key="1">
    <source>
        <dbReference type="ARBA" id="ARBA00010609"/>
    </source>
</evidence>
<dbReference type="Proteomes" id="UP001271007">
    <property type="component" value="Unassembled WGS sequence"/>
</dbReference>
<name>A0AAJ0DLV5_9PEZI</name>
<protein>
    <recommendedName>
        <fullName evidence="11">L-ascorbate oxidase</fullName>
    </recommendedName>
</protein>
<dbReference type="SUPFAM" id="SSF49503">
    <property type="entry name" value="Cupredoxins"/>
    <property type="match status" value="3"/>
</dbReference>
<evidence type="ECO:0000313" key="9">
    <source>
        <dbReference type="EMBL" id="KAK3052729.1"/>
    </source>
</evidence>
<feature type="signal peptide" evidence="5">
    <location>
        <begin position="1"/>
        <end position="19"/>
    </location>
</feature>
<dbReference type="AlphaFoldDB" id="A0AAJ0DLV5"/>
<dbReference type="NCBIfam" id="TIGR03390">
    <property type="entry name" value="ascorbOXfungal"/>
    <property type="match status" value="1"/>
</dbReference>
<dbReference type="Pfam" id="PF07731">
    <property type="entry name" value="Cu-oxidase_2"/>
    <property type="match status" value="1"/>
</dbReference>
<evidence type="ECO:0008006" key="11">
    <source>
        <dbReference type="Google" id="ProtNLM"/>
    </source>
</evidence>
<dbReference type="InterPro" id="IPR001117">
    <property type="entry name" value="Cu-oxidase_2nd"/>
</dbReference>
<evidence type="ECO:0000313" key="10">
    <source>
        <dbReference type="Proteomes" id="UP001271007"/>
    </source>
</evidence>
<dbReference type="InterPro" id="IPR035666">
    <property type="entry name" value="MCO_CuRO_3"/>
</dbReference>
<dbReference type="PROSITE" id="PS00080">
    <property type="entry name" value="MULTICOPPER_OXIDASE2"/>
    <property type="match status" value="1"/>
</dbReference>